<dbReference type="EMBL" id="KV454494">
    <property type="protein sequence ID" value="ODV58181.1"/>
    <property type="molecule type" value="Genomic_DNA"/>
</dbReference>
<evidence type="ECO:0000313" key="6">
    <source>
        <dbReference type="EMBL" id="ODV58181.1"/>
    </source>
</evidence>
<keyword evidence="7" id="KW-1185">Reference proteome</keyword>
<proteinExistence type="inferred from homology"/>
<dbReference type="GeneID" id="30967767"/>
<gene>
    <name evidence="6" type="ORF">ASCRUDRAFT_78090</name>
</gene>
<comment type="similarity">
    <text evidence="2">Belongs to the SNF5 family.</text>
</comment>
<evidence type="ECO:0000256" key="3">
    <source>
        <dbReference type="ARBA" id="ARBA00023015"/>
    </source>
</evidence>
<protein>
    <submittedName>
        <fullName evidence="6">SNF5-domain-containing protein</fullName>
    </submittedName>
</protein>
<comment type="subcellular location">
    <subcellularLocation>
        <location evidence="1">Nucleus</location>
    </subcellularLocation>
</comment>
<dbReference type="Proteomes" id="UP000095038">
    <property type="component" value="Unassembled WGS sequence"/>
</dbReference>
<dbReference type="InterPro" id="IPR006939">
    <property type="entry name" value="SNF5"/>
</dbReference>
<evidence type="ECO:0000313" key="7">
    <source>
        <dbReference type="Proteomes" id="UP000095038"/>
    </source>
</evidence>
<accession>A0A1D2V940</accession>
<dbReference type="GO" id="GO:0006338">
    <property type="term" value="P:chromatin remodeling"/>
    <property type="evidence" value="ECO:0007669"/>
    <property type="project" value="InterPro"/>
</dbReference>
<organism evidence="6 7">
    <name type="scientific">Ascoidea rubescens DSM 1968</name>
    <dbReference type="NCBI Taxonomy" id="1344418"/>
    <lineage>
        <taxon>Eukaryota</taxon>
        <taxon>Fungi</taxon>
        <taxon>Dikarya</taxon>
        <taxon>Ascomycota</taxon>
        <taxon>Saccharomycotina</taxon>
        <taxon>Saccharomycetes</taxon>
        <taxon>Ascoideaceae</taxon>
        <taxon>Ascoidea</taxon>
    </lineage>
</organism>
<dbReference type="FunCoup" id="A0A1D2V940">
    <property type="interactions" value="218"/>
</dbReference>
<sequence>MRLFGKLAPKVNRNYDHHLDNQVFNQNLQEILIPIRINLEYQTNKINDYFMWNINDNSITPEFFAELFCQDLELPQNAYQPQISSSIKSQIDEYNQLASINLPNDIDIQFIINLSVNLNNVLYQDKFQWDLSSNNINNNLIYYNNSKNDNNDQLTPELFSKIVAMDLGLSNEFIPAITHSLYEIILKLKKDSIDGYIPQYLPNLAVHGSKNGIRFDPENLGANWGPKVELLSQWEIEKREIERERNLRRLKRDSIRFDNDNATTMTRRRNRRRYDELEGTWVNI</sequence>
<dbReference type="PANTHER" id="PTHR10019">
    <property type="entry name" value="SNF5"/>
    <property type="match status" value="1"/>
</dbReference>
<dbReference type="RefSeq" id="XP_020044488.1">
    <property type="nucleotide sequence ID" value="XM_020194131.1"/>
</dbReference>
<dbReference type="AlphaFoldDB" id="A0A1D2V940"/>
<keyword evidence="3" id="KW-0805">Transcription regulation</keyword>
<evidence type="ECO:0000256" key="5">
    <source>
        <dbReference type="ARBA" id="ARBA00023242"/>
    </source>
</evidence>
<name>A0A1D2V940_9ASCO</name>
<evidence type="ECO:0000256" key="4">
    <source>
        <dbReference type="ARBA" id="ARBA00023163"/>
    </source>
</evidence>
<dbReference type="OrthoDB" id="10258327at2759"/>
<dbReference type="GO" id="GO:0000228">
    <property type="term" value="C:nuclear chromosome"/>
    <property type="evidence" value="ECO:0007669"/>
    <property type="project" value="InterPro"/>
</dbReference>
<keyword evidence="5" id="KW-0539">Nucleus</keyword>
<keyword evidence="4" id="KW-0804">Transcription</keyword>
<evidence type="ECO:0000256" key="1">
    <source>
        <dbReference type="ARBA" id="ARBA00004123"/>
    </source>
</evidence>
<evidence type="ECO:0000256" key="2">
    <source>
        <dbReference type="ARBA" id="ARBA00010239"/>
    </source>
</evidence>
<dbReference type="InParanoid" id="A0A1D2V940"/>
<reference evidence="7" key="1">
    <citation type="submission" date="2016-05" db="EMBL/GenBank/DDBJ databases">
        <title>Comparative genomics of biotechnologically important yeasts.</title>
        <authorList>
            <consortium name="DOE Joint Genome Institute"/>
            <person name="Riley R."/>
            <person name="Haridas S."/>
            <person name="Wolfe K.H."/>
            <person name="Lopes M.R."/>
            <person name="Hittinger C.T."/>
            <person name="Goker M."/>
            <person name="Salamov A."/>
            <person name="Wisecaver J."/>
            <person name="Long T.M."/>
            <person name="Aerts A.L."/>
            <person name="Barry K."/>
            <person name="Choi C."/>
            <person name="Clum A."/>
            <person name="Coughlan A.Y."/>
            <person name="Deshpande S."/>
            <person name="Douglass A.P."/>
            <person name="Hanson S.J."/>
            <person name="Klenk H.-P."/>
            <person name="Labutti K."/>
            <person name="Lapidus A."/>
            <person name="Lindquist E."/>
            <person name="Lipzen A."/>
            <person name="Meier-Kolthoff J.P."/>
            <person name="Ohm R.A."/>
            <person name="Otillar R.P."/>
            <person name="Pangilinan J."/>
            <person name="Peng Y."/>
            <person name="Rokas A."/>
            <person name="Rosa C.A."/>
            <person name="Scheuner C."/>
            <person name="Sibirny A.A."/>
            <person name="Slot J.C."/>
            <person name="Stielow J.B."/>
            <person name="Sun H."/>
            <person name="Kurtzman C.P."/>
            <person name="Blackwell M."/>
            <person name="Grigoriev I.V."/>
            <person name="Jeffries T.W."/>
        </authorList>
    </citation>
    <scope>NUCLEOTIDE SEQUENCE [LARGE SCALE GENOMIC DNA]</scope>
    <source>
        <strain evidence="7">DSM 1968</strain>
    </source>
</reference>
<dbReference type="STRING" id="1344418.A0A1D2V940"/>
<dbReference type="Pfam" id="PF04855">
    <property type="entry name" value="SNF5"/>
    <property type="match status" value="2"/>
</dbReference>